<dbReference type="InterPro" id="IPR001119">
    <property type="entry name" value="SLH_dom"/>
</dbReference>
<dbReference type="Pfam" id="PF00395">
    <property type="entry name" value="SLH"/>
    <property type="match status" value="2"/>
</dbReference>
<feature type="domain" description="SLH" evidence="2">
    <location>
        <begin position="555"/>
        <end position="613"/>
    </location>
</feature>
<dbReference type="SUPFAM" id="SSF56601">
    <property type="entry name" value="beta-lactamase/transpeptidase-like"/>
    <property type="match status" value="1"/>
</dbReference>
<organism evidence="3">
    <name type="scientific">Paenibacillus ihbetae</name>
    <dbReference type="NCBI Taxonomy" id="1870820"/>
    <lineage>
        <taxon>Bacteria</taxon>
        <taxon>Bacillati</taxon>
        <taxon>Bacillota</taxon>
        <taxon>Bacilli</taxon>
        <taxon>Bacillales</taxon>
        <taxon>Paenibacillaceae</taxon>
        <taxon>Paenibacillus</taxon>
    </lineage>
</organism>
<dbReference type="KEGG" id="pib:BBD41_27925"/>
<dbReference type="InterPro" id="IPR012338">
    <property type="entry name" value="Beta-lactam/transpept-like"/>
</dbReference>
<feature type="chain" id="PRO_5038441429" evidence="1">
    <location>
        <begin position="31"/>
        <end position="679"/>
    </location>
</feature>
<accession>A0A1B2E7Z6</accession>
<reference evidence="3" key="1">
    <citation type="submission" date="2016-08" db="EMBL/GenBank/DDBJ databases">
        <title>Complete Genome Seqeunce of Paenibacillus sp. nov. IHBB 9852 from high altitute lake of Indian trans-Himalayas.</title>
        <authorList>
            <person name="Kiran S."/>
            <person name="Swarnkar M.K."/>
            <person name="Rana A."/>
            <person name="Tewari R."/>
            <person name="Gulati A."/>
        </authorList>
    </citation>
    <scope>NUCLEOTIDE SEQUENCE [LARGE SCALE GENOMIC DNA]</scope>
    <source>
        <strain evidence="3">IHBB 9852</strain>
    </source>
</reference>
<dbReference type="AlphaFoldDB" id="A0A1B2E7Z6"/>
<name>A0A1B2E7Z6_9BACL</name>
<dbReference type="EMBL" id="CP016809">
    <property type="protein sequence ID" value="ANY76098.1"/>
    <property type="molecule type" value="Genomic_DNA"/>
</dbReference>
<evidence type="ECO:0000313" key="3">
    <source>
        <dbReference type="EMBL" id="ANY76098.1"/>
    </source>
</evidence>
<evidence type="ECO:0000259" key="2">
    <source>
        <dbReference type="PROSITE" id="PS51272"/>
    </source>
</evidence>
<keyword evidence="1" id="KW-0732">Signal</keyword>
<dbReference type="PANTHER" id="PTHR46825:SF9">
    <property type="entry name" value="BETA-LACTAMASE-RELATED DOMAIN-CONTAINING PROTEIN"/>
    <property type="match status" value="1"/>
</dbReference>
<dbReference type="PROSITE" id="PS51272">
    <property type="entry name" value="SLH"/>
    <property type="match status" value="2"/>
</dbReference>
<feature type="domain" description="SLH" evidence="2">
    <location>
        <begin position="491"/>
        <end position="554"/>
    </location>
</feature>
<protein>
    <submittedName>
        <fullName evidence="3">Serine hydrolase</fullName>
    </submittedName>
</protein>
<keyword evidence="3" id="KW-0378">Hydrolase</keyword>
<dbReference type="Gene3D" id="3.40.710.10">
    <property type="entry name" value="DD-peptidase/beta-lactamase superfamily"/>
    <property type="match status" value="1"/>
</dbReference>
<feature type="signal peptide" evidence="1">
    <location>
        <begin position="1"/>
        <end position="30"/>
    </location>
</feature>
<dbReference type="Pfam" id="PF00144">
    <property type="entry name" value="Beta-lactamase"/>
    <property type="match status" value="1"/>
</dbReference>
<dbReference type="InterPro" id="IPR001466">
    <property type="entry name" value="Beta-lactam-related"/>
</dbReference>
<dbReference type="PANTHER" id="PTHR46825">
    <property type="entry name" value="D-ALANYL-D-ALANINE-CARBOXYPEPTIDASE/ENDOPEPTIDASE AMPH"/>
    <property type="match status" value="1"/>
</dbReference>
<proteinExistence type="predicted"/>
<evidence type="ECO:0000256" key="1">
    <source>
        <dbReference type="SAM" id="SignalP"/>
    </source>
</evidence>
<dbReference type="GO" id="GO:0016787">
    <property type="term" value="F:hydrolase activity"/>
    <property type="evidence" value="ECO:0007669"/>
    <property type="project" value="UniProtKB-KW"/>
</dbReference>
<gene>
    <name evidence="3" type="ORF">BBD41_27925</name>
</gene>
<dbReference type="InterPro" id="IPR050491">
    <property type="entry name" value="AmpC-like"/>
</dbReference>
<dbReference type="RefSeq" id="WP_099480018.1">
    <property type="nucleotide sequence ID" value="NZ_CP016809.1"/>
</dbReference>
<sequence>MATIPMWKKTMLSALAVVTAACIIVPVVPAAGAHQENSAQAQRAAKLNERDIEGFADAFFNRPDIQALEVPGALFVVVKDGEVLLQKGYGYADLEARKPVDPEQSRFRIASVSKAITATAVMQLVEQGKIDLKQDVQQYMGDVKLKNNTGSRLTMEHLLTHTTGFDLVDPPPGDMITGDLSAVTPLKDYIIKTMPTVIHKPGEVYKYDNFASMLQGYIVEQVSGKPFHQYVNDNIFKPLGMKNSQFVLTPGMESSLAAGYNERREALPPYNTIPTDMPQGSMLTTGSDMAKFMLAHLNEGSLGGARILQKETVQEMQSVQKAIHPKVPTMTYGFEFAMHHNFNDQYVIGKGGSIPGFASWMWLLPEQKVGAFIVYNNNSDLRNHLFEAFMDRYYPAERKPTYITPAKDQLERFEGIYRDLRVAYLTTRIKAQNGVLILEDLMGKHTLQQVEPLLFEDEVGSPVAFQENEDGTIRFLFSKSNPTAWSEKLPVPERFKDVGEDHPYASYIDGLHQLHVVQAGLDGRFSPDAPISRAEFAIWLVNWLGAVPSKSPPAFRDTASRIEAGKITTAFDMGIVTGTGEGLFNPDRLITRQEAAAMASRLAILLGHPPKQAKLTGETDSWAVDAVSNIVGNKFYGPDVLSSSDGSVDYRSKQVMTRKEAAALLYLLGTTSLPLPGSA</sequence>